<keyword evidence="1 2" id="KW-0129">CBS domain</keyword>
<evidence type="ECO:0000256" key="2">
    <source>
        <dbReference type="PROSITE-ProRule" id="PRU00703"/>
    </source>
</evidence>
<protein>
    <submittedName>
        <fullName evidence="4">CBS domain-containing protein</fullName>
    </submittedName>
</protein>
<dbReference type="PROSITE" id="PS51371">
    <property type="entry name" value="CBS"/>
    <property type="match status" value="2"/>
</dbReference>
<dbReference type="CDD" id="cd04622">
    <property type="entry name" value="CBS_pair_HRP1_like"/>
    <property type="match status" value="1"/>
</dbReference>
<dbReference type="Proteomes" id="UP001444625">
    <property type="component" value="Unassembled WGS sequence"/>
</dbReference>
<dbReference type="SUPFAM" id="SSF54631">
    <property type="entry name" value="CBS-domain pair"/>
    <property type="match status" value="1"/>
</dbReference>
<reference evidence="4 5" key="1">
    <citation type="submission" date="2024-05" db="EMBL/GenBank/DDBJ databases">
        <authorList>
            <person name="Haq I."/>
            <person name="Ullah Z."/>
            <person name="Ahmad R."/>
            <person name="Li M."/>
            <person name="Tong Y."/>
        </authorList>
    </citation>
    <scope>NUCLEOTIDE SEQUENCE [LARGE SCALE GENOMIC DNA]</scope>
    <source>
        <strain evidence="4 5">16A2E</strain>
    </source>
</reference>
<dbReference type="EMBL" id="JBDIML010000001">
    <property type="protein sequence ID" value="MEN2766669.1"/>
    <property type="molecule type" value="Genomic_DNA"/>
</dbReference>
<feature type="domain" description="CBS" evidence="3">
    <location>
        <begin position="9"/>
        <end position="67"/>
    </location>
</feature>
<evidence type="ECO:0000313" key="4">
    <source>
        <dbReference type="EMBL" id="MEN2766669.1"/>
    </source>
</evidence>
<dbReference type="RefSeq" id="WP_345824113.1">
    <property type="nucleotide sequence ID" value="NZ_JBDIML010000001.1"/>
</dbReference>
<evidence type="ECO:0000313" key="5">
    <source>
        <dbReference type="Proteomes" id="UP001444625"/>
    </source>
</evidence>
<dbReference type="Gene3D" id="3.10.580.10">
    <property type="entry name" value="CBS-domain"/>
    <property type="match status" value="1"/>
</dbReference>
<organism evidence="4 5">
    <name type="scientific">Ornithinibacillus xuwenensis</name>
    <dbReference type="NCBI Taxonomy" id="3144668"/>
    <lineage>
        <taxon>Bacteria</taxon>
        <taxon>Bacillati</taxon>
        <taxon>Bacillota</taxon>
        <taxon>Bacilli</taxon>
        <taxon>Bacillales</taxon>
        <taxon>Bacillaceae</taxon>
        <taxon>Ornithinibacillus</taxon>
    </lineage>
</organism>
<name>A0ABU9XHR6_9BACI</name>
<dbReference type="InterPro" id="IPR000644">
    <property type="entry name" value="CBS_dom"/>
</dbReference>
<evidence type="ECO:0000256" key="1">
    <source>
        <dbReference type="ARBA" id="ARBA00023122"/>
    </source>
</evidence>
<evidence type="ECO:0000259" key="3">
    <source>
        <dbReference type="PROSITE" id="PS51371"/>
    </source>
</evidence>
<sequence>MNQQIRKIMTSNVVTVNDSQTVQEAAALMSQYNVGSLPVVNNNGQMVGMITDRDITLRTTAQGENPEERVADVMTAQQIVQATPDMDAHEAAQLMAQQQIRRLPVVENGQVVGMVALGDLAVDNQLDNEAEQALSSISTPSAPQK</sequence>
<keyword evidence="5" id="KW-1185">Reference proteome</keyword>
<dbReference type="PANTHER" id="PTHR43080:SF2">
    <property type="entry name" value="CBS DOMAIN-CONTAINING PROTEIN"/>
    <property type="match status" value="1"/>
</dbReference>
<dbReference type="SMART" id="SM00116">
    <property type="entry name" value="CBS"/>
    <property type="match status" value="2"/>
</dbReference>
<accession>A0ABU9XHR6</accession>
<dbReference type="InterPro" id="IPR051257">
    <property type="entry name" value="Diverse_CBS-Domain"/>
</dbReference>
<proteinExistence type="predicted"/>
<dbReference type="InterPro" id="IPR046342">
    <property type="entry name" value="CBS_dom_sf"/>
</dbReference>
<comment type="caution">
    <text evidence="4">The sequence shown here is derived from an EMBL/GenBank/DDBJ whole genome shotgun (WGS) entry which is preliminary data.</text>
</comment>
<dbReference type="Pfam" id="PF00571">
    <property type="entry name" value="CBS"/>
    <property type="match status" value="2"/>
</dbReference>
<gene>
    <name evidence="4" type="ORF">ABC228_05660</name>
</gene>
<feature type="domain" description="CBS" evidence="3">
    <location>
        <begin position="74"/>
        <end position="131"/>
    </location>
</feature>
<dbReference type="PANTHER" id="PTHR43080">
    <property type="entry name" value="CBS DOMAIN-CONTAINING PROTEIN CBSX3, MITOCHONDRIAL"/>
    <property type="match status" value="1"/>
</dbReference>